<proteinExistence type="predicted"/>
<keyword evidence="1" id="KW-0456">Lyase</keyword>
<gene>
    <name evidence="1" type="ORF">AMC99_00892</name>
</gene>
<sequence length="75" mass="8149">MGECARIAGFGFHQSTQSPGCSTPSKISAKHPKCALLTSQNPLVRFPSNFRLFESSTVHFPSQSLESRQALPASR</sequence>
<keyword evidence="2" id="KW-1185">Reference proteome</keyword>
<evidence type="ECO:0000313" key="2">
    <source>
        <dbReference type="Proteomes" id="UP000057938"/>
    </source>
</evidence>
<dbReference type="EC" id="4.1.1.-" evidence="1"/>
<dbReference type="AlphaFoldDB" id="A0A0M4MSN4"/>
<evidence type="ECO:0000313" key="1">
    <source>
        <dbReference type="EMBL" id="ALE16195.1"/>
    </source>
</evidence>
<dbReference type="KEGG" id="aep:AMC99_00892"/>
<dbReference type="GO" id="GO:0016829">
    <property type="term" value="F:lyase activity"/>
    <property type="evidence" value="ECO:0007669"/>
    <property type="project" value="UniProtKB-KW"/>
</dbReference>
<protein>
    <submittedName>
        <fullName evidence="1">Carboxynorspermidine decarboxylase, putative</fullName>
        <ecNumber evidence="1">4.1.1.-</ecNumber>
    </submittedName>
</protein>
<dbReference type="EMBL" id="CP012669">
    <property type="protein sequence ID" value="ALE16195.1"/>
    <property type="molecule type" value="Genomic_DNA"/>
</dbReference>
<reference evidence="1 2" key="1">
    <citation type="submission" date="2015-09" db="EMBL/GenBank/DDBJ databases">
        <title>Complete genome sequence of a benzo[a]pyrene-degrading bacterium Altererythrobacter epoxidivorans CGMCC 1.7731T.</title>
        <authorList>
            <person name="Li Z."/>
            <person name="Cheng H."/>
            <person name="Huo Y."/>
            <person name="Xu X."/>
        </authorList>
    </citation>
    <scope>NUCLEOTIDE SEQUENCE [LARGE SCALE GENOMIC DNA]</scope>
    <source>
        <strain evidence="1 2">CGMCC 1.7731</strain>
    </source>
</reference>
<dbReference type="Proteomes" id="UP000057938">
    <property type="component" value="Chromosome"/>
</dbReference>
<dbReference type="STRING" id="361183.AMC99_00892"/>
<accession>A0A0M4MSN4</accession>
<name>A0A0M4MSN4_9SPHN</name>
<organism evidence="1 2">
    <name type="scientific">Altererythrobacter epoxidivorans</name>
    <dbReference type="NCBI Taxonomy" id="361183"/>
    <lineage>
        <taxon>Bacteria</taxon>
        <taxon>Pseudomonadati</taxon>
        <taxon>Pseudomonadota</taxon>
        <taxon>Alphaproteobacteria</taxon>
        <taxon>Sphingomonadales</taxon>
        <taxon>Erythrobacteraceae</taxon>
        <taxon>Altererythrobacter</taxon>
    </lineage>
</organism>